<proteinExistence type="predicted"/>
<protein>
    <submittedName>
        <fullName evidence="2">Uncharacterized protein</fullName>
    </submittedName>
</protein>
<reference evidence="2" key="1">
    <citation type="journal article" date="2014" name="Front. Microbiol.">
        <title>High frequency of phylogenetically diverse reductive dehalogenase-homologous genes in deep subseafloor sedimentary metagenomes.</title>
        <authorList>
            <person name="Kawai M."/>
            <person name="Futagami T."/>
            <person name="Toyoda A."/>
            <person name="Takaki Y."/>
            <person name="Nishi S."/>
            <person name="Hori S."/>
            <person name="Arai W."/>
            <person name="Tsubouchi T."/>
            <person name="Morono Y."/>
            <person name="Uchiyama I."/>
            <person name="Ito T."/>
            <person name="Fujiyama A."/>
            <person name="Inagaki F."/>
            <person name="Takami H."/>
        </authorList>
    </citation>
    <scope>NUCLEOTIDE SEQUENCE</scope>
    <source>
        <strain evidence="2">Expedition CK06-06</strain>
    </source>
</reference>
<name>X1SQH0_9ZZZZ</name>
<gene>
    <name evidence="2" type="ORF">S12H4_12090</name>
</gene>
<feature type="region of interest" description="Disordered" evidence="1">
    <location>
        <begin position="50"/>
        <end position="79"/>
    </location>
</feature>
<evidence type="ECO:0000313" key="2">
    <source>
        <dbReference type="EMBL" id="GAI81386.1"/>
    </source>
</evidence>
<dbReference type="EMBL" id="BARW01005617">
    <property type="protein sequence ID" value="GAI81386.1"/>
    <property type="molecule type" value="Genomic_DNA"/>
</dbReference>
<accession>X1SQH0</accession>
<sequence length="79" mass="9124">MTIDEAIKLLQKEARHYLYLPDHKKMEATRLGIEALKQLGDWRKGGVLGLDEPLPGETKDEVKSNYPYHDEKADEVYKP</sequence>
<feature type="compositionally biased region" description="Basic and acidic residues" evidence="1">
    <location>
        <begin position="57"/>
        <end position="79"/>
    </location>
</feature>
<organism evidence="2">
    <name type="scientific">marine sediment metagenome</name>
    <dbReference type="NCBI Taxonomy" id="412755"/>
    <lineage>
        <taxon>unclassified sequences</taxon>
        <taxon>metagenomes</taxon>
        <taxon>ecological metagenomes</taxon>
    </lineage>
</organism>
<dbReference type="AlphaFoldDB" id="X1SQH0"/>
<comment type="caution">
    <text evidence="2">The sequence shown here is derived from an EMBL/GenBank/DDBJ whole genome shotgun (WGS) entry which is preliminary data.</text>
</comment>
<evidence type="ECO:0000256" key="1">
    <source>
        <dbReference type="SAM" id="MobiDB-lite"/>
    </source>
</evidence>